<accession>A0A7G9FQD8</accession>
<dbReference type="InterPro" id="IPR015422">
    <property type="entry name" value="PyrdxlP-dep_Trfase_small"/>
</dbReference>
<protein>
    <recommendedName>
        <fullName evidence="3">cysteine desulfurase</fullName>
        <ecNumber evidence="3">2.8.1.7</ecNumber>
    </recommendedName>
</protein>
<comment type="similarity">
    <text evidence="2">Belongs to the class-V pyridoxal-phosphate-dependent aminotransferase family. NifS/IscS subfamily.</text>
</comment>
<evidence type="ECO:0000256" key="7">
    <source>
        <dbReference type="ARBA" id="ARBA00023004"/>
    </source>
</evidence>
<dbReference type="Proteomes" id="UP000515819">
    <property type="component" value="Chromosome"/>
</dbReference>
<dbReference type="PANTHER" id="PTHR11601:SF34">
    <property type="entry name" value="CYSTEINE DESULFURASE"/>
    <property type="match status" value="1"/>
</dbReference>
<keyword evidence="7" id="KW-0408">Iron</keyword>
<organism evidence="12 13">
    <name type="scientific">Wujia chipingensis</name>
    <dbReference type="NCBI Taxonomy" id="2763670"/>
    <lineage>
        <taxon>Bacteria</taxon>
        <taxon>Bacillati</taxon>
        <taxon>Bacillota</taxon>
        <taxon>Clostridia</taxon>
        <taxon>Lachnospirales</taxon>
        <taxon>Lachnospiraceae</taxon>
        <taxon>Wujia</taxon>
    </lineage>
</organism>
<dbReference type="AlphaFoldDB" id="A0A7G9FQD8"/>
<keyword evidence="8" id="KW-0411">Iron-sulfur</keyword>
<dbReference type="KEGG" id="wcp:H9Q76_05715"/>
<evidence type="ECO:0000256" key="2">
    <source>
        <dbReference type="ARBA" id="ARBA00006490"/>
    </source>
</evidence>
<dbReference type="SUPFAM" id="SSF53383">
    <property type="entry name" value="PLP-dependent transferases"/>
    <property type="match status" value="1"/>
</dbReference>
<evidence type="ECO:0000259" key="11">
    <source>
        <dbReference type="Pfam" id="PF00266"/>
    </source>
</evidence>
<evidence type="ECO:0000256" key="10">
    <source>
        <dbReference type="RuleBase" id="RU004504"/>
    </source>
</evidence>
<dbReference type="Gene3D" id="3.90.1150.10">
    <property type="entry name" value="Aspartate Aminotransferase, domain 1"/>
    <property type="match status" value="1"/>
</dbReference>
<dbReference type="InterPro" id="IPR000192">
    <property type="entry name" value="Aminotrans_V_dom"/>
</dbReference>
<comment type="cofactor">
    <cofactor evidence="1 10">
        <name>pyridoxal 5'-phosphate</name>
        <dbReference type="ChEBI" id="CHEBI:597326"/>
    </cofactor>
</comment>
<dbReference type="GO" id="GO:0031071">
    <property type="term" value="F:cysteine desulfurase activity"/>
    <property type="evidence" value="ECO:0007669"/>
    <property type="project" value="UniProtKB-EC"/>
</dbReference>
<keyword evidence="6" id="KW-0663">Pyridoxal phosphate</keyword>
<evidence type="ECO:0000256" key="4">
    <source>
        <dbReference type="ARBA" id="ARBA00022679"/>
    </source>
</evidence>
<evidence type="ECO:0000256" key="1">
    <source>
        <dbReference type="ARBA" id="ARBA00001933"/>
    </source>
</evidence>
<dbReference type="GO" id="GO:0051536">
    <property type="term" value="F:iron-sulfur cluster binding"/>
    <property type="evidence" value="ECO:0007669"/>
    <property type="project" value="UniProtKB-KW"/>
</dbReference>
<dbReference type="InterPro" id="IPR016454">
    <property type="entry name" value="Cysteine_dSase"/>
</dbReference>
<evidence type="ECO:0000313" key="12">
    <source>
        <dbReference type="EMBL" id="QNM00770.1"/>
    </source>
</evidence>
<dbReference type="InterPro" id="IPR015421">
    <property type="entry name" value="PyrdxlP-dep_Trfase_major"/>
</dbReference>
<evidence type="ECO:0000256" key="6">
    <source>
        <dbReference type="ARBA" id="ARBA00022898"/>
    </source>
</evidence>
<keyword evidence="4" id="KW-0808">Transferase</keyword>
<comment type="catalytic activity">
    <reaction evidence="9">
        <text>(sulfur carrier)-H + L-cysteine = (sulfur carrier)-SH + L-alanine</text>
        <dbReference type="Rhea" id="RHEA:43892"/>
        <dbReference type="Rhea" id="RHEA-COMP:14737"/>
        <dbReference type="Rhea" id="RHEA-COMP:14739"/>
        <dbReference type="ChEBI" id="CHEBI:29917"/>
        <dbReference type="ChEBI" id="CHEBI:35235"/>
        <dbReference type="ChEBI" id="CHEBI:57972"/>
        <dbReference type="ChEBI" id="CHEBI:64428"/>
        <dbReference type="EC" id="2.8.1.7"/>
    </reaction>
</comment>
<dbReference type="InterPro" id="IPR015424">
    <property type="entry name" value="PyrdxlP-dep_Trfase"/>
</dbReference>
<evidence type="ECO:0000256" key="5">
    <source>
        <dbReference type="ARBA" id="ARBA00022723"/>
    </source>
</evidence>
<proteinExistence type="inferred from homology"/>
<dbReference type="PIRSF" id="PIRSF005572">
    <property type="entry name" value="NifS"/>
    <property type="match status" value="1"/>
</dbReference>
<dbReference type="Gene3D" id="3.40.640.10">
    <property type="entry name" value="Type I PLP-dependent aspartate aminotransferase-like (Major domain)"/>
    <property type="match status" value="1"/>
</dbReference>
<evidence type="ECO:0000256" key="9">
    <source>
        <dbReference type="ARBA" id="ARBA00050776"/>
    </source>
</evidence>
<dbReference type="PROSITE" id="PS00595">
    <property type="entry name" value="AA_TRANSFER_CLASS_5"/>
    <property type="match status" value="1"/>
</dbReference>
<dbReference type="InterPro" id="IPR020578">
    <property type="entry name" value="Aminotrans_V_PyrdxlP_BS"/>
</dbReference>
<feature type="domain" description="Aminotransferase class V" evidence="11">
    <location>
        <begin position="4"/>
        <end position="362"/>
    </location>
</feature>
<dbReference type="EMBL" id="CP060632">
    <property type="protein sequence ID" value="QNM00770.1"/>
    <property type="molecule type" value="Genomic_DNA"/>
</dbReference>
<keyword evidence="5" id="KW-0479">Metal-binding</keyword>
<dbReference type="PANTHER" id="PTHR11601">
    <property type="entry name" value="CYSTEINE DESULFURYLASE FAMILY MEMBER"/>
    <property type="match status" value="1"/>
</dbReference>
<evidence type="ECO:0000256" key="8">
    <source>
        <dbReference type="ARBA" id="ARBA00023014"/>
    </source>
</evidence>
<evidence type="ECO:0000256" key="3">
    <source>
        <dbReference type="ARBA" id="ARBA00012239"/>
    </source>
</evidence>
<sequence>MECYFDNAATTAVFPEVKELMMTLLDVNYGNPSSQHKKGLTAKDYERTATEQVAKTLKCMPKEIVFTSGGTEANNLALIGAALAHRRAGKHIITTPIEHASVLSTVEFLQKEGFEISFMEVGSDGKVDLDSLSKLLRDDTILVSCMYVNNEIGSIQPIEALVKLVKAHNPQTLVHVDAVQAYGKLKFTPKQLGVDLLSVSGHKIHGPKGSGALYIKDKTLIRPIIYGGGQQNFMRSGTENLPGIAGMGLAAEMIYTDHEAKMQHVREVRDYLVSEVTKIEGVYDHSGEAPHIASISFEGVRAAVLMRAIGDKGIYVSAGSACSSNKPQVSHVLTAIGLSQEQLESTLRFSFCEWNTKEEVDYCVEVLKETLPMLRRYTRKK</sequence>
<dbReference type="FunFam" id="3.40.640.10:FF:000084">
    <property type="entry name" value="IscS-like cysteine desulfurase"/>
    <property type="match status" value="1"/>
</dbReference>
<dbReference type="Pfam" id="PF00266">
    <property type="entry name" value="Aminotran_5"/>
    <property type="match status" value="1"/>
</dbReference>
<name>A0A7G9FQD8_9FIRM</name>
<dbReference type="EC" id="2.8.1.7" evidence="3"/>
<reference evidence="12 13" key="1">
    <citation type="submission" date="2020-08" db="EMBL/GenBank/DDBJ databases">
        <authorList>
            <person name="Liu C."/>
            <person name="Sun Q."/>
        </authorList>
    </citation>
    <scope>NUCLEOTIDE SEQUENCE [LARGE SCALE GENOMIC DNA]</scope>
    <source>
        <strain evidence="12 13">NSJ-4</strain>
    </source>
</reference>
<evidence type="ECO:0000313" key="13">
    <source>
        <dbReference type="Proteomes" id="UP000515819"/>
    </source>
</evidence>
<keyword evidence="13" id="KW-1185">Reference proteome</keyword>
<dbReference type="GO" id="GO:0046872">
    <property type="term" value="F:metal ion binding"/>
    <property type="evidence" value="ECO:0007669"/>
    <property type="project" value="UniProtKB-KW"/>
</dbReference>
<dbReference type="RefSeq" id="WP_249321812.1">
    <property type="nucleotide sequence ID" value="NZ_CP060632.1"/>
</dbReference>
<gene>
    <name evidence="12" type="ORF">H9Q76_05715</name>
</gene>
<dbReference type="Gene3D" id="1.10.260.50">
    <property type="match status" value="1"/>
</dbReference>